<proteinExistence type="predicted"/>
<accession>A0ACC0HTE9</accession>
<evidence type="ECO:0000313" key="2">
    <source>
        <dbReference type="Proteomes" id="UP001060215"/>
    </source>
</evidence>
<evidence type="ECO:0000313" key="1">
    <source>
        <dbReference type="EMBL" id="KAI8016324.1"/>
    </source>
</evidence>
<gene>
    <name evidence="1" type="ORF">LOK49_LG05G01424</name>
</gene>
<reference evidence="1 2" key="1">
    <citation type="journal article" date="2022" name="Plant J.">
        <title>Chromosome-level genome of Camellia lanceoleosa provides a valuable resource for understanding genome evolution and self-incompatibility.</title>
        <authorList>
            <person name="Gong W."/>
            <person name="Xiao S."/>
            <person name="Wang L."/>
            <person name="Liao Z."/>
            <person name="Chang Y."/>
            <person name="Mo W."/>
            <person name="Hu G."/>
            <person name="Li W."/>
            <person name="Zhao G."/>
            <person name="Zhu H."/>
            <person name="Hu X."/>
            <person name="Ji K."/>
            <person name="Xiang X."/>
            <person name="Song Q."/>
            <person name="Yuan D."/>
            <person name="Jin S."/>
            <person name="Zhang L."/>
        </authorList>
    </citation>
    <scope>NUCLEOTIDE SEQUENCE [LARGE SCALE GENOMIC DNA]</scope>
    <source>
        <strain evidence="1">SQ_2022a</strain>
    </source>
</reference>
<dbReference type="Proteomes" id="UP001060215">
    <property type="component" value="Chromosome 4"/>
</dbReference>
<organism evidence="1 2">
    <name type="scientific">Camellia lanceoleosa</name>
    <dbReference type="NCBI Taxonomy" id="1840588"/>
    <lineage>
        <taxon>Eukaryota</taxon>
        <taxon>Viridiplantae</taxon>
        <taxon>Streptophyta</taxon>
        <taxon>Embryophyta</taxon>
        <taxon>Tracheophyta</taxon>
        <taxon>Spermatophyta</taxon>
        <taxon>Magnoliopsida</taxon>
        <taxon>eudicotyledons</taxon>
        <taxon>Gunneridae</taxon>
        <taxon>Pentapetalae</taxon>
        <taxon>asterids</taxon>
        <taxon>Ericales</taxon>
        <taxon>Theaceae</taxon>
        <taxon>Camellia</taxon>
    </lineage>
</organism>
<sequence>MMVVCLVVGEEMRSIDTDKNSAELDMFRCSETEDKVGATANPKIVARLMGLESSPQIDLANTQMNPNSISGSRSLNFDS</sequence>
<name>A0ACC0HTE9_9ERIC</name>
<comment type="caution">
    <text evidence="1">The sequence shown here is derived from an EMBL/GenBank/DDBJ whole genome shotgun (WGS) entry which is preliminary data.</text>
</comment>
<keyword evidence="2" id="KW-1185">Reference proteome</keyword>
<protein>
    <submittedName>
        <fullName evidence="1">Uncharacterized protein</fullName>
    </submittedName>
</protein>
<dbReference type="EMBL" id="CM045761">
    <property type="protein sequence ID" value="KAI8016324.1"/>
    <property type="molecule type" value="Genomic_DNA"/>
</dbReference>